<name>A0A6H5IG87_9HYME</name>
<feature type="compositionally biased region" description="Polar residues" evidence="4">
    <location>
        <begin position="111"/>
        <end position="129"/>
    </location>
</feature>
<dbReference type="Gene3D" id="1.10.565.10">
    <property type="entry name" value="Retinoid X Receptor"/>
    <property type="match status" value="1"/>
</dbReference>
<keyword evidence="6" id="KW-1185">Reference proteome</keyword>
<protein>
    <submittedName>
        <fullName evidence="5">Uncharacterized protein</fullName>
    </submittedName>
</protein>
<evidence type="ECO:0000256" key="4">
    <source>
        <dbReference type="SAM" id="MobiDB-lite"/>
    </source>
</evidence>
<reference evidence="5 6" key="1">
    <citation type="submission" date="2020-02" db="EMBL/GenBank/DDBJ databases">
        <authorList>
            <person name="Ferguson B K."/>
        </authorList>
    </citation>
    <scope>NUCLEOTIDE SEQUENCE [LARGE SCALE GENOMIC DNA]</scope>
</reference>
<proteinExistence type="predicted"/>
<keyword evidence="3" id="KW-0675">Receptor</keyword>
<dbReference type="InterPro" id="IPR035500">
    <property type="entry name" value="NHR-like_dom_sf"/>
</dbReference>
<evidence type="ECO:0000313" key="6">
    <source>
        <dbReference type="Proteomes" id="UP000479190"/>
    </source>
</evidence>
<keyword evidence="1" id="KW-0805">Transcription regulation</keyword>
<dbReference type="EMBL" id="CADCXV010000794">
    <property type="protein sequence ID" value="CAB0035532.1"/>
    <property type="molecule type" value="Genomic_DNA"/>
</dbReference>
<evidence type="ECO:0000256" key="3">
    <source>
        <dbReference type="ARBA" id="ARBA00023170"/>
    </source>
</evidence>
<sequence>MSTRLTNPLICTSFSDGHTANFSLLPTENINELAAKLLFLAVKWPRSISSFLQVNATNFTPATLKQLEFFDSAAIVSRPSYTARRIMVRVVRADRSPMELSRGRVAAHTGHNASLQASDSQRRGASSARTFDPMRHTADRPLGVRLSQGYKSRGLSDAARVTASQEQTVSVLSDRGGRVGQLLLLLPPIRALCRHTLQELLFKQTIGEADFERLLGDVISASAGVPFRSGDSSQRGPRHIVNIPREQNQEPHEGLDLPGNLGEEEVHPNHHVHIGNEQPQNGEGLHLPENFAVDDIHGNVRVDPPRIDVRVPNQEARGNNQRPGGDEGYDLPGNFAIEDIHRVVNEAVPELPGSSN</sequence>
<evidence type="ECO:0000256" key="1">
    <source>
        <dbReference type="ARBA" id="ARBA00023015"/>
    </source>
</evidence>
<evidence type="ECO:0000313" key="5">
    <source>
        <dbReference type="EMBL" id="CAB0035532.1"/>
    </source>
</evidence>
<keyword evidence="2" id="KW-0804">Transcription</keyword>
<dbReference type="Proteomes" id="UP000479190">
    <property type="component" value="Unassembled WGS sequence"/>
</dbReference>
<organism evidence="5 6">
    <name type="scientific">Trichogramma brassicae</name>
    <dbReference type="NCBI Taxonomy" id="86971"/>
    <lineage>
        <taxon>Eukaryota</taxon>
        <taxon>Metazoa</taxon>
        <taxon>Ecdysozoa</taxon>
        <taxon>Arthropoda</taxon>
        <taxon>Hexapoda</taxon>
        <taxon>Insecta</taxon>
        <taxon>Pterygota</taxon>
        <taxon>Neoptera</taxon>
        <taxon>Endopterygota</taxon>
        <taxon>Hymenoptera</taxon>
        <taxon>Apocrita</taxon>
        <taxon>Proctotrupomorpha</taxon>
        <taxon>Chalcidoidea</taxon>
        <taxon>Trichogrammatidae</taxon>
        <taxon>Trichogramma</taxon>
    </lineage>
</organism>
<gene>
    <name evidence="5" type="ORF">TBRA_LOCUS7424</name>
</gene>
<dbReference type="OrthoDB" id="5771769at2759"/>
<dbReference type="AlphaFoldDB" id="A0A6H5IG87"/>
<feature type="region of interest" description="Disordered" evidence="4">
    <location>
        <begin position="101"/>
        <end position="137"/>
    </location>
</feature>
<accession>A0A6H5IG87</accession>
<dbReference type="SUPFAM" id="SSF48508">
    <property type="entry name" value="Nuclear receptor ligand-binding domain"/>
    <property type="match status" value="1"/>
</dbReference>
<evidence type="ECO:0000256" key="2">
    <source>
        <dbReference type="ARBA" id="ARBA00023163"/>
    </source>
</evidence>